<proteinExistence type="predicted"/>
<sequence length="79" mass="8883">MKGGHHHHRHHRGCGCQHLFRKVLVKCGCCYARVRGVFSRQACAGLSSFEAEQGRAAEEVRHTAKKTCSAERRRVVRVG</sequence>
<gene>
    <name evidence="1" type="ORF">EYF80_007285</name>
</gene>
<dbReference type="Proteomes" id="UP000314294">
    <property type="component" value="Unassembled WGS sequence"/>
</dbReference>
<keyword evidence="2" id="KW-1185">Reference proteome</keyword>
<comment type="caution">
    <text evidence="1">The sequence shown here is derived from an EMBL/GenBank/DDBJ whole genome shotgun (WGS) entry which is preliminary data.</text>
</comment>
<reference evidence="1 2" key="1">
    <citation type="submission" date="2019-03" db="EMBL/GenBank/DDBJ databases">
        <title>First draft genome of Liparis tanakae, snailfish: a comprehensive survey of snailfish specific genes.</title>
        <authorList>
            <person name="Kim W."/>
            <person name="Song I."/>
            <person name="Jeong J.-H."/>
            <person name="Kim D."/>
            <person name="Kim S."/>
            <person name="Ryu S."/>
            <person name="Song J.Y."/>
            <person name="Lee S.K."/>
        </authorList>
    </citation>
    <scope>NUCLEOTIDE SEQUENCE [LARGE SCALE GENOMIC DNA]</scope>
    <source>
        <tissue evidence="1">Muscle</tissue>
    </source>
</reference>
<accession>A0A4Z2IWV3</accession>
<name>A0A4Z2IWV3_9TELE</name>
<evidence type="ECO:0000313" key="1">
    <source>
        <dbReference type="EMBL" id="TNN82450.1"/>
    </source>
</evidence>
<organism evidence="1 2">
    <name type="scientific">Liparis tanakae</name>
    <name type="common">Tanaka's snailfish</name>
    <dbReference type="NCBI Taxonomy" id="230148"/>
    <lineage>
        <taxon>Eukaryota</taxon>
        <taxon>Metazoa</taxon>
        <taxon>Chordata</taxon>
        <taxon>Craniata</taxon>
        <taxon>Vertebrata</taxon>
        <taxon>Euteleostomi</taxon>
        <taxon>Actinopterygii</taxon>
        <taxon>Neopterygii</taxon>
        <taxon>Teleostei</taxon>
        <taxon>Neoteleostei</taxon>
        <taxon>Acanthomorphata</taxon>
        <taxon>Eupercaria</taxon>
        <taxon>Perciformes</taxon>
        <taxon>Cottioidei</taxon>
        <taxon>Cottales</taxon>
        <taxon>Liparidae</taxon>
        <taxon>Liparis</taxon>
    </lineage>
</organism>
<dbReference type="AlphaFoldDB" id="A0A4Z2IWV3"/>
<dbReference type="EMBL" id="SRLO01000039">
    <property type="protein sequence ID" value="TNN82450.1"/>
    <property type="molecule type" value="Genomic_DNA"/>
</dbReference>
<evidence type="ECO:0000313" key="2">
    <source>
        <dbReference type="Proteomes" id="UP000314294"/>
    </source>
</evidence>
<protein>
    <submittedName>
        <fullName evidence="1">Uncharacterized protein</fullName>
    </submittedName>
</protein>